<dbReference type="InterPro" id="IPR025875">
    <property type="entry name" value="Leu-rich_rpt_4"/>
</dbReference>
<evidence type="ECO:0000313" key="4">
    <source>
        <dbReference type="EMBL" id="CAK5263046.1"/>
    </source>
</evidence>
<evidence type="ECO:0000313" key="6">
    <source>
        <dbReference type="Proteomes" id="UP001295794"/>
    </source>
</evidence>
<evidence type="ECO:0000256" key="3">
    <source>
        <dbReference type="SAM" id="MobiDB-lite"/>
    </source>
</evidence>
<feature type="region of interest" description="Disordered" evidence="3">
    <location>
        <begin position="1"/>
        <end position="74"/>
    </location>
</feature>
<reference evidence="4" key="1">
    <citation type="submission" date="2023-11" db="EMBL/GenBank/DDBJ databases">
        <authorList>
            <person name="De Vega J J."/>
            <person name="De Vega J J."/>
        </authorList>
    </citation>
    <scope>NUCLEOTIDE SEQUENCE</scope>
</reference>
<dbReference type="Pfam" id="PF12799">
    <property type="entry name" value="LRR_4"/>
    <property type="match status" value="1"/>
</dbReference>
<dbReference type="PRINTS" id="PR00019">
    <property type="entry name" value="LEURICHRPT"/>
</dbReference>
<dbReference type="EMBL" id="CAVNYO010000405">
    <property type="protein sequence ID" value="CAK5275608.1"/>
    <property type="molecule type" value="Genomic_DNA"/>
</dbReference>
<evidence type="ECO:0000256" key="1">
    <source>
        <dbReference type="ARBA" id="ARBA00022614"/>
    </source>
</evidence>
<name>A0AAD2GSY0_9AGAR</name>
<proteinExistence type="predicted"/>
<evidence type="ECO:0000313" key="5">
    <source>
        <dbReference type="EMBL" id="CAK5275608.1"/>
    </source>
</evidence>
<dbReference type="PANTHER" id="PTHR24366:SF96">
    <property type="entry name" value="LEUCINE RICH REPEAT CONTAINING 53"/>
    <property type="match status" value="1"/>
</dbReference>
<gene>
    <name evidence="4" type="ORF">MYCIT1_LOCUS2237</name>
    <name evidence="5" type="ORF">MYCIT1_LOCUS23489</name>
</gene>
<keyword evidence="1" id="KW-0433">Leucine-rich repeat</keyword>
<keyword evidence="2" id="KW-0677">Repeat</keyword>
<dbReference type="SMART" id="SM00364">
    <property type="entry name" value="LRR_BAC"/>
    <property type="match status" value="3"/>
</dbReference>
<accession>A0AAD2GSY0</accession>
<dbReference type="AlphaFoldDB" id="A0AAD2GSY0"/>
<dbReference type="InterPro" id="IPR003591">
    <property type="entry name" value="Leu-rich_rpt_typical-subtyp"/>
</dbReference>
<evidence type="ECO:0000256" key="2">
    <source>
        <dbReference type="ARBA" id="ARBA00022737"/>
    </source>
</evidence>
<dbReference type="InterPro" id="IPR032675">
    <property type="entry name" value="LRR_dom_sf"/>
</dbReference>
<keyword evidence="6" id="KW-1185">Reference proteome</keyword>
<dbReference type="Gene3D" id="3.80.10.10">
    <property type="entry name" value="Ribonuclease Inhibitor"/>
    <property type="match status" value="3"/>
</dbReference>
<dbReference type="Pfam" id="PF00560">
    <property type="entry name" value="LRR_1"/>
    <property type="match status" value="1"/>
</dbReference>
<dbReference type="PROSITE" id="PS51450">
    <property type="entry name" value="LRR"/>
    <property type="match status" value="4"/>
</dbReference>
<feature type="region of interest" description="Disordered" evidence="3">
    <location>
        <begin position="90"/>
        <end position="122"/>
    </location>
</feature>
<comment type="caution">
    <text evidence="4">The sequence shown here is derived from an EMBL/GenBank/DDBJ whole genome shotgun (WGS) entry which is preliminary data.</text>
</comment>
<dbReference type="SUPFAM" id="SSF52058">
    <property type="entry name" value="L domain-like"/>
    <property type="match status" value="2"/>
</dbReference>
<dbReference type="SMART" id="SM00369">
    <property type="entry name" value="LRR_TYP"/>
    <property type="match status" value="6"/>
</dbReference>
<dbReference type="Proteomes" id="UP001295794">
    <property type="component" value="Unassembled WGS sequence"/>
</dbReference>
<organism evidence="4 6">
    <name type="scientific">Mycena citricolor</name>
    <dbReference type="NCBI Taxonomy" id="2018698"/>
    <lineage>
        <taxon>Eukaryota</taxon>
        <taxon>Fungi</taxon>
        <taxon>Dikarya</taxon>
        <taxon>Basidiomycota</taxon>
        <taxon>Agaricomycotina</taxon>
        <taxon>Agaricomycetes</taxon>
        <taxon>Agaricomycetidae</taxon>
        <taxon>Agaricales</taxon>
        <taxon>Marasmiineae</taxon>
        <taxon>Mycenaceae</taxon>
        <taxon>Mycena</taxon>
    </lineage>
</organism>
<protein>
    <recommendedName>
        <fullName evidence="7">Leucine-rich repeat-containing protein 40</fullName>
    </recommendedName>
</protein>
<feature type="compositionally biased region" description="Polar residues" evidence="3">
    <location>
        <begin position="36"/>
        <end position="56"/>
    </location>
</feature>
<sequence>MSRIPAPSRGTPSVRGTPRKAAQESPTKLTPGGTARTRTTSSIKRATTPVKSTTISRRNDAPKVPVLDDPADRPLSIKEAIALKRAEAKKAQAAKSTPLDDFSTLEDAIPDAPPPEEEDILGRPPLRETIEKAKQTGSVNLSTRGLQCIPSALFELHLGVNPVPLPSVPDEPPLPPAVETGRVRKSSAWYEGRDLEILKAWGNEIVEIQPEIALFGSLKSVDLHKNKIAMVPKEFADLAALTTLDLSHNALTSLPPNIFSLPALSNLNISHNRLTSLPFSAPFASAVTKKPTFASHGFLGEPAIERSTVPLPKLAIFDASNNDFSAVAIDLDLPKALINLDLSSNHLDSEGPEACSKLLAKLATLPKLKVLRFERADISDGIFDSVADSHDPFPSLSVLDFGYTKVTEGGARSGLKGLKKELTFEVTNDEPPSGTVCIIVGKKLVREAWEIEAERQAKSRADKKAAEPLGLDWENAPPSVSKAQKAALKPVVKPVPIVKEAWEIEAEQGLLTEGGRRRARAAAAAAKEIGIGEPPRQSSPTKMLTLADPQYYSNRTDTLTLPASVAAKPGHARAISLASTAFEKLSAPRASDVALPTATLPLSLIASQSFAQNLKVLVLNSRRLDRSFTLPAASPAEPLLPRLEELNLEGCNLGDSVSVSIASAEETIAVPSMTRPTLPLIAELFPSVRNLNLAYNQLTAASLTDSTLSGLLTADGNLHKGLKQLHLRGNRIAELDGFQALAVLFKGNRDVPGWTLEELDLRDNEISKLPAELGLLPLDSFLVDGNLFRVPARRVWEREGTKGLLTWLRLRLE</sequence>
<evidence type="ECO:0008006" key="7">
    <source>
        <dbReference type="Google" id="ProtNLM"/>
    </source>
</evidence>
<dbReference type="PANTHER" id="PTHR24366">
    <property type="entry name" value="IG(IMMUNOGLOBULIN) AND LRR(LEUCINE RICH REPEAT) DOMAINS"/>
    <property type="match status" value="1"/>
</dbReference>
<dbReference type="EMBL" id="CAVNYO010000032">
    <property type="protein sequence ID" value="CAK5263046.1"/>
    <property type="molecule type" value="Genomic_DNA"/>
</dbReference>
<dbReference type="InterPro" id="IPR001611">
    <property type="entry name" value="Leu-rich_rpt"/>
</dbReference>